<gene>
    <name evidence="4" type="ORF">B9G39_02120</name>
</gene>
<dbReference type="AlphaFoldDB" id="A0A4P9VGV8"/>
<evidence type="ECO:0000256" key="2">
    <source>
        <dbReference type="ARBA" id="ARBA00023163"/>
    </source>
</evidence>
<evidence type="ECO:0000256" key="3">
    <source>
        <dbReference type="RuleBase" id="RU004409"/>
    </source>
</evidence>
<comment type="caution">
    <text evidence="4">The sequence shown here is derived from an EMBL/GenBank/DDBJ whole genome shotgun (WGS) entry which is preliminary data.</text>
</comment>
<dbReference type="PIRSF" id="PIRSF016548">
    <property type="entry name" value="Rsd_AlgQ"/>
    <property type="match status" value="1"/>
</dbReference>
<keyword evidence="1 3" id="KW-0805">Transcription regulation</keyword>
<keyword evidence="2 3" id="KW-0804">Transcription</keyword>
<sequence length="162" mass="18931">MLEGCHNAKERWGGVSEIIDRWLNERQELIVLYCDINGLNGIKEKNTQNQIKYEKLQALCQLMMDYVSAGHFEVYEQLLREGKEFDDGGIEVAKQLYPLIQKTTEICLHFNDKYDSQASCKSKQDQLREDLSQLGQAMEERFTYEDQLIEVLHNAHKELLSE</sequence>
<dbReference type="Proteomes" id="UP000257039">
    <property type="component" value="Unassembled WGS sequence"/>
</dbReference>
<dbReference type="GO" id="GO:0006355">
    <property type="term" value="P:regulation of DNA-templated transcription"/>
    <property type="evidence" value="ECO:0007669"/>
    <property type="project" value="InterPro"/>
</dbReference>
<dbReference type="RefSeq" id="WP_027707591.1">
    <property type="nucleotide sequence ID" value="NZ_JAEVHG010000004.1"/>
</dbReference>
<proteinExistence type="inferred from homology"/>
<dbReference type="InterPro" id="IPR007448">
    <property type="entry name" value="Sigma70_reg_Rsd_AlgQ"/>
</dbReference>
<name>A0A4P9VGV8_9GAMM</name>
<evidence type="ECO:0000313" key="4">
    <source>
        <dbReference type="EMBL" id="RDH42333.1"/>
    </source>
</evidence>
<keyword evidence="5" id="KW-1185">Reference proteome</keyword>
<evidence type="ECO:0000256" key="1">
    <source>
        <dbReference type="ARBA" id="ARBA00023015"/>
    </source>
</evidence>
<dbReference type="NCBIfam" id="NF008723">
    <property type="entry name" value="PRK11718.1"/>
    <property type="match status" value="1"/>
</dbReference>
<comment type="similarity">
    <text evidence="3">Belongs to the Rsd/AlgQ family.</text>
</comment>
<dbReference type="Pfam" id="PF04353">
    <property type="entry name" value="Rsd_AlgQ"/>
    <property type="match status" value="1"/>
</dbReference>
<dbReference type="EMBL" id="NDXW01000001">
    <property type="protein sequence ID" value="RDH42333.1"/>
    <property type="molecule type" value="Genomic_DNA"/>
</dbReference>
<organism evidence="4 5">
    <name type="scientific">Zooshikella ganghwensis</name>
    <dbReference type="NCBI Taxonomy" id="202772"/>
    <lineage>
        <taxon>Bacteria</taxon>
        <taxon>Pseudomonadati</taxon>
        <taxon>Pseudomonadota</taxon>
        <taxon>Gammaproteobacteria</taxon>
        <taxon>Oceanospirillales</taxon>
        <taxon>Zooshikellaceae</taxon>
        <taxon>Zooshikella</taxon>
    </lineage>
</organism>
<protein>
    <submittedName>
        <fullName evidence="4">Rsd/AlgQ family anti-sigma factor</fullName>
    </submittedName>
</protein>
<dbReference type="InterPro" id="IPR038309">
    <property type="entry name" value="Rsd/AlgQ_sf"/>
</dbReference>
<reference evidence="4 5" key="1">
    <citation type="submission" date="2017-04" db="EMBL/GenBank/DDBJ databases">
        <title>Draft genome sequence of Zooshikella ganghwensis VG4 isolated from Red Sea sediments.</title>
        <authorList>
            <person name="Rehman Z."/>
            <person name="Alam I."/>
            <person name="Kamau A."/>
            <person name="Bajic V."/>
            <person name="Leiknes T."/>
        </authorList>
    </citation>
    <scope>NUCLEOTIDE SEQUENCE [LARGE SCALE GENOMIC DNA]</scope>
    <source>
        <strain evidence="4 5">VG4</strain>
    </source>
</reference>
<accession>A0A4P9VGV8</accession>
<dbReference type="Gene3D" id="1.20.120.1370">
    <property type="entry name" value="Regulator of RNA polymerase sigma(70) subunit, domain 4"/>
    <property type="match status" value="1"/>
</dbReference>
<evidence type="ECO:0000313" key="5">
    <source>
        <dbReference type="Proteomes" id="UP000257039"/>
    </source>
</evidence>